<comment type="caution">
    <text evidence="5">The sequence shown here is derived from an EMBL/GenBank/DDBJ whole genome shotgun (WGS) entry which is preliminary data.</text>
</comment>
<dbReference type="InterPro" id="IPR048903">
    <property type="entry name" value="MdcG_N"/>
</dbReference>
<dbReference type="EMBL" id="JTHP01000011">
    <property type="protein sequence ID" value="KJD46106.1"/>
    <property type="molecule type" value="Genomic_DNA"/>
</dbReference>
<dbReference type="Pfam" id="PF20866">
    <property type="entry name" value="MdcG_N"/>
    <property type="match status" value="1"/>
</dbReference>
<dbReference type="Proteomes" id="UP000032534">
    <property type="component" value="Unassembled WGS sequence"/>
</dbReference>
<evidence type="ECO:0000259" key="4">
    <source>
        <dbReference type="Pfam" id="PF20866"/>
    </source>
</evidence>
<organism evidence="5 6">
    <name type="scientific">Paenibacillus terrae</name>
    <dbReference type="NCBI Taxonomy" id="159743"/>
    <lineage>
        <taxon>Bacteria</taxon>
        <taxon>Bacillati</taxon>
        <taxon>Bacillota</taxon>
        <taxon>Bacilli</taxon>
        <taxon>Bacillales</taxon>
        <taxon>Paenibacillaceae</taxon>
        <taxon>Paenibacillus</taxon>
    </lineage>
</organism>
<dbReference type="PATRIC" id="fig|159743.3.peg.1760"/>
<dbReference type="InterPro" id="IPR049180">
    <property type="entry name" value="MdcG_C"/>
</dbReference>
<feature type="domain" description="Phosphoribosyl-dephospho-CoA transferase MdcG N-terminal" evidence="4">
    <location>
        <begin position="4"/>
        <end position="77"/>
    </location>
</feature>
<evidence type="ECO:0000313" key="5">
    <source>
        <dbReference type="EMBL" id="KJD46106.1"/>
    </source>
</evidence>
<keyword evidence="2" id="KW-0548">Nucleotidyltransferase</keyword>
<dbReference type="InterPro" id="IPR017557">
    <property type="entry name" value="Holo-ACP_synthase"/>
</dbReference>
<dbReference type="NCBIfam" id="TIGR03135">
    <property type="entry name" value="malonate_mdcG"/>
    <property type="match status" value="1"/>
</dbReference>
<dbReference type="RefSeq" id="WP_044645639.1">
    <property type="nucleotide sequence ID" value="NZ_JTHP01000011.1"/>
</dbReference>
<evidence type="ECO:0000256" key="2">
    <source>
        <dbReference type="ARBA" id="ARBA00022695"/>
    </source>
</evidence>
<dbReference type="OrthoDB" id="1275217at2"/>
<dbReference type="Pfam" id="PF10620">
    <property type="entry name" value="MdcG"/>
    <property type="match status" value="1"/>
</dbReference>
<accession>A0A0D7X3Z2</accession>
<keyword evidence="1 5" id="KW-0808">Transferase</keyword>
<dbReference type="GO" id="GO:0016779">
    <property type="term" value="F:nucleotidyltransferase activity"/>
    <property type="evidence" value="ECO:0007669"/>
    <property type="project" value="UniProtKB-KW"/>
</dbReference>
<sequence>MVIHPHDLIEVSNLKYLSLNEDKEWVTASLRRTPFVVVRRADPSADGYIPVGVRGQERNQREAAFLDPKGVCQIVSPYAIAKRQMWNFLSTERRQQPVLQLMDVVAEMMADWRWGPAGSAGFEIATGCPAVKASSDLDLVIDGSEAIDYSTAEGLLRKLEQLDVRIDIQLEVKEGAYVLREILERRTSTVMLRTSSGPRLVRNPWQ</sequence>
<reference evidence="5 6" key="1">
    <citation type="submission" date="2014-11" db="EMBL/GenBank/DDBJ databases">
        <title>Draft Genome Sequences of Paenibacillus polymyxa NRRL B-30509 and Paenibacillus terrae NRRL B-30644, Strains from a Poultry Environment that Produce Tridecaptin A and Paenicidins.</title>
        <authorList>
            <person name="van Belkum M.J."/>
            <person name="Lohans C.T."/>
            <person name="Vederas J.C."/>
        </authorList>
    </citation>
    <scope>NUCLEOTIDE SEQUENCE [LARGE SCALE GENOMIC DNA]</scope>
    <source>
        <strain evidence="5 6">NRRL B-30644</strain>
    </source>
</reference>
<dbReference type="NCBIfam" id="NF002332">
    <property type="entry name" value="PRK01293.1"/>
    <property type="match status" value="1"/>
</dbReference>
<evidence type="ECO:0000313" key="6">
    <source>
        <dbReference type="Proteomes" id="UP000032534"/>
    </source>
</evidence>
<protein>
    <submittedName>
        <fullName evidence="5">Phosphoribosyl-dephospho-CoA transferase</fullName>
    </submittedName>
</protein>
<name>A0A0D7X3Z2_9BACL</name>
<dbReference type="AlphaFoldDB" id="A0A0D7X3Z2"/>
<gene>
    <name evidence="5" type="ORF">QD47_08005</name>
</gene>
<evidence type="ECO:0000259" key="3">
    <source>
        <dbReference type="Pfam" id="PF10620"/>
    </source>
</evidence>
<feature type="domain" description="Phosphoribosyl-dephospho-CoA transferase MdcG C-terminal" evidence="3">
    <location>
        <begin position="96"/>
        <end position="204"/>
    </location>
</feature>
<proteinExistence type="predicted"/>
<keyword evidence="6" id="KW-1185">Reference proteome</keyword>
<evidence type="ECO:0000256" key="1">
    <source>
        <dbReference type="ARBA" id="ARBA00022679"/>
    </source>
</evidence>